<dbReference type="PROSITE" id="PS50930">
    <property type="entry name" value="HTH_LYTTR"/>
    <property type="match status" value="1"/>
</dbReference>
<evidence type="ECO:0000313" key="6">
    <source>
        <dbReference type="EMBL" id="RDY27611.1"/>
    </source>
</evidence>
<dbReference type="GO" id="GO:0003677">
    <property type="term" value="F:DNA binding"/>
    <property type="evidence" value="ECO:0007669"/>
    <property type="project" value="UniProtKB-KW"/>
</dbReference>
<dbReference type="PANTHER" id="PTHR37299">
    <property type="entry name" value="TRANSCRIPTIONAL REGULATOR-RELATED"/>
    <property type="match status" value="1"/>
</dbReference>
<dbReference type="PANTHER" id="PTHR37299:SF1">
    <property type="entry name" value="STAGE 0 SPORULATION PROTEIN A HOMOLOG"/>
    <property type="match status" value="1"/>
</dbReference>
<accession>A0A371J499</accession>
<dbReference type="InterPro" id="IPR046947">
    <property type="entry name" value="LytR-like"/>
</dbReference>
<organism evidence="6 7">
    <name type="scientific">Romboutsia weinsteinii</name>
    <dbReference type="NCBI Taxonomy" id="2020949"/>
    <lineage>
        <taxon>Bacteria</taxon>
        <taxon>Bacillati</taxon>
        <taxon>Bacillota</taxon>
        <taxon>Clostridia</taxon>
        <taxon>Peptostreptococcales</taxon>
        <taxon>Peptostreptococcaceae</taxon>
        <taxon>Romboutsia</taxon>
    </lineage>
</organism>
<protein>
    <recommendedName>
        <fullName evidence="1">Stage 0 sporulation protein A homolog</fullName>
    </recommendedName>
</protein>
<dbReference type="InterPro" id="IPR001789">
    <property type="entry name" value="Sig_transdc_resp-reg_receiver"/>
</dbReference>
<dbReference type="InterPro" id="IPR007492">
    <property type="entry name" value="LytTR_DNA-bd_dom"/>
</dbReference>
<dbReference type="Gene3D" id="3.40.50.2300">
    <property type="match status" value="1"/>
</dbReference>
<dbReference type="RefSeq" id="WP_094367342.1">
    <property type="nucleotide sequence ID" value="NZ_NOJY02000012.1"/>
</dbReference>
<evidence type="ECO:0000259" key="5">
    <source>
        <dbReference type="PROSITE" id="PS50930"/>
    </source>
</evidence>
<dbReference type="SUPFAM" id="SSF52172">
    <property type="entry name" value="CheY-like"/>
    <property type="match status" value="1"/>
</dbReference>
<dbReference type="Proteomes" id="UP000215694">
    <property type="component" value="Unassembled WGS sequence"/>
</dbReference>
<keyword evidence="7" id="KW-1185">Reference proteome</keyword>
<evidence type="ECO:0000256" key="2">
    <source>
        <dbReference type="ARBA" id="ARBA00024867"/>
    </source>
</evidence>
<dbReference type="Gene3D" id="2.40.50.1020">
    <property type="entry name" value="LytTr DNA-binding domain"/>
    <property type="match status" value="1"/>
</dbReference>
<dbReference type="EMBL" id="NOJY02000012">
    <property type="protein sequence ID" value="RDY27611.1"/>
    <property type="molecule type" value="Genomic_DNA"/>
</dbReference>
<evidence type="ECO:0000313" key="7">
    <source>
        <dbReference type="Proteomes" id="UP000215694"/>
    </source>
</evidence>
<evidence type="ECO:0000256" key="3">
    <source>
        <dbReference type="PROSITE-ProRule" id="PRU00169"/>
    </source>
</evidence>
<dbReference type="GO" id="GO:0000156">
    <property type="term" value="F:phosphorelay response regulator activity"/>
    <property type="evidence" value="ECO:0007669"/>
    <property type="project" value="InterPro"/>
</dbReference>
<sequence length="236" mass="27749">MYRVVICEDDDLQRKKLKELIYKSFEAISNNIEILEFKSGEELLEQCLEGIDIFFLDIQMDKLTGMDVAKIIRDKNLTTEIIFITSVVEFIQEGYKVRAYRYLLKPIKYEELKEHIISCVSDIIKKRENFMIVEGKGTINKILINSIAYIEVQKKNITIHTVDNIYYARNSISNLEKELKMYNFFRCHRCYLINMEYIEFICKNVVTVNSEDIPVSKHRVSDLKTKLTKVVGSIIC</sequence>
<feature type="domain" description="HTH LytTR-type" evidence="5">
    <location>
        <begin position="131"/>
        <end position="229"/>
    </location>
</feature>
<evidence type="ECO:0000259" key="4">
    <source>
        <dbReference type="PROSITE" id="PS50110"/>
    </source>
</evidence>
<dbReference type="SMART" id="SM00850">
    <property type="entry name" value="LytTR"/>
    <property type="match status" value="1"/>
</dbReference>
<keyword evidence="3" id="KW-0597">Phosphoprotein</keyword>
<feature type="modified residue" description="4-aspartylphosphate" evidence="3">
    <location>
        <position position="57"/>
    </location>
</feature>
<comment type="function">
    <text evidence="2">May play the central regulatory role in sporulation. It may be an element of the effector pathway responsible for the activation of sporulation genes in response to nutritional stress. Spo0A may act in concert with spo0H (a sigma factor) to control the expression of some genes that are critical to the sporulation process.</text>
</comment>
<name>A0A371J499_9FIRM</name>
<dbReference type="AlphaFoldDB" id="A0A371J499"/>
<dbReference type="Pfam" id="PF00072">
    <property type="entry name" value="Response_reg"/>
    <property type="match status" value="1"/>
</dbReference>
<reference evidence="6 7" key="1">
    <citation type="journal article" date="2017" name="Genome Announc.">
        <title>Draft Genome Sequence of Romboutsia weinsteinii sp. nov. Strain CCRI-19649(T) Isolated from Surface Water.</title>
        <authorList>
            <person name="Maheux A.F."/>
            <person name="Boudreau D.K."/>
            <person name="Berube E."/>
            <person name="Boissinot M."/>
            <person name="Cantin P."/>
            <person name="Raymond F."/>
            <person name="Corbeil J."/>
            <person name="Omar R.F."/>
            <person name="Bergeron M.G."/>
        </authorList>
    </citation>
    <scope>NUCLEOTIDE SEQUENCE [LARGE SCALE GENOMIC DNA]</scope>
    <source>
        <strain evidence="6 7">CCRI-19649</strain>
    </source>
</reference>
<evidence type="ECO:0000256" key="1">
    <source>
        <dbReference type="ARBA" id="ARBA00018672"/>
    </source>
</evidence>
<keyword evidence="6" id="KW-0238">DNA-binding</keyword>
<dbReference type="SMART" id="SM00448">
    <property type="entry name" value="REC"/>
    <property type="match status" value="1"/>
</dbReference>
<feature type="domain" description="Response regulatory" evidence="4">
    <location>
        <begin position="3"/>
        <end position="120"/>
    </location>
</feature>
<dbReference type="PROSITE" id="PS50110">
    <property type="entry name" value="RESPONSE_REGULATORY"/>
    <property type="match status" value="1"/>
</dbReference>
<dbReference type="OrthoDB" id="1756867at2"/>
<proteinExistence type="predicted"/>
<dbReference type="InterPro" id="IPR011006">
    <property type="entry name" value="CheY-like_superfamily"/>
</dbReference>
<dbReference type="Pfam" id="PF04397">
    <property type="entry name" value="LytTR"/>
    <property type="match status" value="1"/>
</dbReference>
<comment type="caution">
    <text evidence="6">The sequence shown here is derived from an EMBL/GenBank/DDBJ whole genome shotgun (WGS) entry which is preliminary data.</text>
</comment>
<gene>
    <name evidence="6" type="ORF">CHL78_009095</name>
</gene>